<accession>A0A5E4PWP4</accession>
<organism evidence="2 3">
    <name type="scientific">Leptidea sinapis</name>
    <dbReference type="NCBI Taxonomy" id="189913"/>
    <lineage>
        <taxon>Eukaryota</taxon>
        <taxon>Metazoa</taxon>
        <taxon>Ecdysozoa</taxon>
        <taxon>Arthropoda</taxon>
        <taxon>Hexapoda</taxon>
        <taxon>Insecta</taxon>
        <taxon>Pterygota</taxon>
        <taxon>Neoptera</taxon>
        <taxon>Endopterygota</taxon>
        <taxon>Lepidoptera</taxon>
        <taxon>Glossata</taxon>
        <taxon>Ditrysia</taxon>
        <taxon>Papilionoidea</taxon>
        <taxon>Pieridae</taxon>
        <taxon>Dismorphiinae</taxon>
        <taxon>Leptidea</taxon>
    </lineage>
</organism>
<name>A0A5E4PWP4_9NEOP</name>
<keyword evidence="3" id="KW-1185">Reference proteome</keyword>
<dbReference type="Proteomes" id="UP000324832">
    <property type="component" value="Unassembled WGS sequence"/>
</dbReference>
<evidence type="ECO:0000256" key="1">
    <source>
        <dbReference type="SAM" id="MobiDB-lite"/>
    </source>
</evidence>
<reference evidence="2 3" key="1">
    <citation type="submission" date="2017-07" db="EMBL/GenBank/DDBJ databases">
        <authorList>
            <person name="Talla V."/>
            <person name="Backstrom N."/>
        </authorList>
    </citation>
    <scope>NUCLEOTIDE SEQUENCE [LARGE SCALE GENOMIC DNA]</scope>
</reference>
<dbReference type="EMBL" id="FZQP02000571">
    <property type="protein sequence ID" value="VVC89584.1"/>
    <property type="molecule type" value="Genomic_DNA"/>
</dbReference>
<proteinExistence type="predicted"/>
<evidence type="ECO:0000313" key="3">
    <source>
        <dbReference type="Proteomes" id="UP000324832"/>
    </source>
</evidence>
<feature type="region of interest" description="Disordered" evidence="1">
    <location>
        <begin position="51"/>
        <end position="74"/>
    </location>
</feature>
<protein>
    <submittedName>
        <fullName evidence="2">Uncharacterized protein</fullName>
    </submittedName>
</protein>
<sequence>MLLKAVYADLDNFCALPEGCQAQYLRNPVNKHGYELRHSFNITTLSAAAMPAQEEVPESSASHSPRVSCRYAAE</sequence>
<gene>
    <name evidence="2" type="ORF">LSINAPIS_LOCUS2666</name>
</gene>
<evidence type="ECO:0000313" key="2">
    <source>
        <dbReference type="EMBL" id="VVC89584.1"/>
    </source>
</evidence>
<dbReference type="AlphaFoldDB" id="A0A5E4PWP4"/>